<dbReference type="GO" id="GO:0004252">
    <property type="term" value="F:serine-type endopeptidase activity"/>
    <property type="evidence" value="ECO:0007669"/>
    <property type="project" value="UniProtKB-UniRule"/>
</dbReference>
<keyword evidence="7 14" id="KW-0067">ATP-binding</keyword>
<organism evidence="23 24">
    <name type="scientific">Clostridium intestinale DSM 6191</name>
    <dbReference type="NCBI Taxonomy" id="1121320"/>
    <lineage>
        <taxon>Bacteria</taxon>
        <taxon>Bacillati</taxon>
        <taxon>Bacillota</taxon>
        <taxon>Clostridia</taxon>
        <taxon>Eubacteriales</taxon>
        <taxon>Clostridiaceae</taxon>
        <taxon>Clostridium</taxon>
    </lineage>
</organism>
<evidence type="ECO:0000256" key="6">
    <source>
        <dbReference type="ARBA" id="ARBA00022825"/>
    </source>
</evidence>
<dbReference type="GO" id="GO:0043565">
    <property type="term" value="F:sequence-specific DNA binding"/>
    <property type="evidence" value="ECO:0007669"/>
    <property type="project" value="UniProtKB-UniRule"/>
</dbReference>
<dbReference type="InterPro" id="IPR014721">
    <property type="entry name" value="Ribsml_uS5_D2-typ_fold_subgr"/>
</dbReference>
<dbReference type="SMART" id="SM00464">
    <property type="entry name" value="LON"/>
    <property type="match status" value="1"/>
</dbReference>
<evidence type="ECO:0000256" key="18">
    <source>
        <dbReference type="PROSITE-ProRule" id="PRU01122"/>
    </source>
</evidence>
<dbReference type="SMART" id="SM00382">
    <property type="entry name" value="AAA"/>
    <property type="match status" value="1"/>
</dbReference>
<dbReference type="PROSITE" id="PS51786">
    <property type="entry name" value="LON_PROTEOLYTIC"/>
    <property type="match status" value="1"/>
</dbReference>
<protein>
    <recommendedName>
        <fullName evidence="12 14">Lon protease</fullName>
        <ecNumber evidence="11 14">3.4.21.53</ecNumber>
    </recommendedName>
    <alternativeName>
        <fullName evidence="13 14">ATP-dependent protease La</fullName>
    </alternativeName>
</protein>
<keyword evidence="2 14" id="KW-0963">Cytoplasm</keyword>
<keyword evidence="6 14" id="KW-0720">Serine protease</keyword>
<evidence type="ECO:0000256" key="20">
    <source>
        <dbReference type="SAM" id="Coils"/>
    </source>
</evidence>
<dbReference type="GO" id="GO:0016887">
    <property type="term" value="F:ATP hydrolysis activity"/>
    <property type="evidence" value="ECO:0007669"/>
    <property type="project" value="UniProtKB-UniRule"/>
</dbReference>
<dbReference type="Pfam" id="PF05362">
    <property type="entry name" value="Lon_C"/>
    <property type="match status" value="1"/>
</dbReference>
<dbReference type="SUPFAM" id="SSF88697">
    <property type="entry name" value="PUA domain-like"/>
    <property type="match status" value="1"/>
</dbReference>
<dbReference type="PANTHER" id="PTHR10046">
    <property type="entry name" value="ATP DEPENDENT LON PROTEASE FAMILY MEMBER"/>
    <property type="match status" value="1"/>
</dbReference>
<dbReference type="InterPro" id="IPR046336">
    <property type="entry name" value="Lon_prtase_N_sf"/>
</dbReference>
<dbReference type="GO" id="GO:0034605">
    <property type="term" value="P:cellular response to heat"/>
    <property type="evidence" value="ECO:0007669"/>
    <property type="project" value="UniProtKB-UniRule"/>
</dbReference>
<dbReference type="EMBL" id="FQXU01000009">
    <property type="protein sequence ID" value="SHI24367.1"/>
    <property type="molecule type" value="Genomic_DNA"/>
</dbReference>
<evidence type="ECO:0000256" key="14">
    <source>
        <dbReference type="HAMAP-Rule" id="MF_01973"/>
    </source>
</evidence>
<feature type="domain" description="Lon N-terminal" evidence="22">
    <location>
        <begin position="10"/>
        <end position="203"/>
    </location>
</feature>
<dbReference type="Pfam" id="PF00004">
    <property type="entry name" value="AAA"/>
    <property type="match status" value="1"/>
</dbReference>
<dbReference type="InterPro" id="IPR020568">
    <property type="entry name" value="Ribosomal_Su5_D2-typ_SF"/>
</dbReference>
<keyword evidence="20" id="KW-0175">Coiled coil</keyword>
<dbReference type="GO" id="GO:0005524">
    <property type="term" value="F:ATP binding"/>
    <property type="evidence" value="ECO:0007669"/>
    <property type="project" value="UniProtKB-UniRule"/>
</dbReference>
<accession>A0A1M5ZJ94</accession>
<dbReference type="SUPFAM" id="SSF52540">
    <property type="entry name" value="P-loop containing nucleoside triphosphate hydrolases"/>
    <property type="match status" value="1"/>
</dbReference>
<evidence type="ECO:0000256" key="19">
    <source>
        <dbReference type="RuleBase" id="RU000591"/>
    </source>
</evidence>
<dbReference type="HAMAP" id="MF_01973">
    <property type="entry name" value="lon_bact"/>
    <property type="match status" value="1"/>
</dbReference>
<evidence type="ECO:0000313" key="24">
    <source>
        <dbReference type="Proteomes" id="UP000184241"/>
    </source>
</evidence>
<reference evidence="23 24" key="1">
    <citation type="submission" date="2016-11" db="EMBL/GenBank/DDBJ databases">
        <authorList>
            <person name="Jaros S."/>
            <person name="Januszkiewicz K."/>
            <person name="Wedrychowicz H."/>
        </authorList>
    </citation>
    <scope>NUCLEOTIDE SEQUENCE [LARGE SCALE GENOMIC DNA]</scope>
    <source>
        <strain evidence="23 24">DSM 6191</strain>
    </source>
</reference>
<dbReference type="FunFam" id="3.40.50.300:FF:000021">
    <property type="entry name" value="Lon protease homolog"/>
    <property type="match status" value="1"/>
</dbReference>
<sequence>MKDLTNNTALPIIAIPNTVLMPGKSITLKVNSAIGKHITNKMENENFYGVALAIREEYEGGDFSREDFYTVGTLVKLEESKKIKDGYNITLEVIERVEVEDFVLEDNNFKAIYSTIPDIEDLDKQNQKEIMQYMRNLISEISKNFRGSETYVEYVNSLEDIQGIIAYVFPFMNLSFSEKQAFLEIRSLRKKSLRFLDILIEQKETIQFQMELAQKFNDKVNKSYRENMLRQQLKAIQEELNEGSEDNVKSKNKKNYREKIEAANMPEEVKEIALSELEKFERQGPNSSEANVIQTYLDLLVSLPWEKNKVKDIDIEKAREILNSKHYGLDKVKDRIIQHLSILKLKENKQGSILLLVGPPGTGKTSLGKSIAEALGRKYVRISLGGIRDEAEIRGHRRTYIGALPGRIIQGMKKAGEKNPVFILDEIDKMMVSNSGDPASALLEVLDPEQNNTFADHYLEVPYDLSDVFFIATANSLRSIPGPLRDRMEIIDISSYTSKEKFYIAKDHLLPAVLDENGLNSSQLQVDDDAMKAIIDNYTREAGVRSLKRQLSSVARVSAEKIVLNKVELPHIIKEDMLFDVLGHEIARYDKVNQKNAPGVVTGLAWTPVGGDILFIEGVFMPGNGQLMLTGQLGDVMKESARISQSLIRSRFALNLKYLELNKNDLHIHVPAGAIPKDGPSAGVALFTTIASLITGIEVDPKLAMTGEISLRGAVLPVGGIKEKVIAAHRSGIKRVILPKDNEMDIKDVPQEVREDLEFILVETIEEVIKETIGIELPKVAMLQIAATEEKNNENLKLINVD</sequence>
<dbReference type="InterPro" id="IPR004815">
    <property type="entry name" value="Lon_bac/euk-typ"/>
</dbReference>
<dbReference type="Gene3D" id="2.30.130.40">
    <property type="entry name" value="LON domain-like"/>
    <property type="match status" value="1"/>
</dbReference>
<dbReference type="AlphaFoldDB" id="A0A1M5ZJ94"/>
<dbReference type="NCBIfam" id="TIGR00763">
    <property type="entry name" value="lon"/>
    <property type="match status" value="1"/>
</dbReference>
<dbReference type="Gene3D" id="1.20.58.1480">
    <property type="match status" value="1"/>
</dbReference>
<evidence type="ECO:0000256" key="15">
    <source>
        <dbReference type="PIRNR" id="PIRNR001174"/>
    </source>
</evidence>
<dbReference type="InterPro" id="IPR027417">
    <property type="entry name" value="P-loop_NTPase"/>
</dbReference>
<comment type="similarity">
    <text evidence="14 15 18 19">Belongs to the peptidase S16 family.</text>
</comment>
<evidence type="ECO:0000256" key="13">
    <source>
        <dbReference type="ARBA" id="ARBA00082722"/>
    </source>
</evidence>
<evidence type="ECO:0000259" key="21">
    <source>
        <dbReference type="PROSITE" id="PS51786"/>
    </source>
</evidence>
<keyword evidence="3 14" id="KW-0645">Protease</keyword>
<keyword evidence="8 14" id="KW-0346">Stress response</keyword>
<feature type="active site" evidence="14 16">
    <location>
        <position position="681"/>
    </location>
</feature>
<dbReference type="CDD" id="cd19500">
    <property type="entry name" value="RecA-like_Lon"/>
    <property type="match status" value="1"/>
</dbReference>
<dbReference type="SUPFAM" id="SSF54211">
    <property type="entry name" value="Ribosomal protein S5 domain 2-like"/>
    <property type="match status" value="1"/>
</dbReference>
<dbReference type="EC" id="3.4.21.53" evidence="11 14"/>
<dbReference type="InterPro" id="IPR054594">
    <property type="entry name" value="Lon_lid"/>
</dbReference>
<evidence type="ECO:0000256" key="2">
    <source>
        <dbReference type="ARBA" id="ARBA00022490"/>
    </source>
</evidence>
<dbReference type="GO" id="GO:0006515">
    <property type="term" value="P:protein quality control for misfolded or incompletely synthesized proteins"/>
    <property type="evidence" value="ECO:0007669"/>
    <property type="project" value="UniProtKB-UniRule"/>
</dbReference>
<evidence type="ECO:0000256" key="4">
    <source>
        <dbReference type="ARBA" id="ARBA00022741"/>
    </source>
</evidence>
<comment type="subunit">
    <text evidence="14 15">Homohexamer. Organized in a ring with a central cavity.</text>
</comment>
<dbReference type="Pfam" id="PF22667">
    <property type="entry name" value="Lon_lid"/>
    <property type="match status" value="1"/>
</dbReference>
<dbReference type="Gene3D" id="3.40.50.300">
    <property type="entry name" value="P-loop containing nucleotide triphosphate hydrolases"/>
    <property type="match status" value="1"/>
</dbReference>
<keyword evidence="5 14" id="KW-0378">Hydrolase</keyword>
<evidence type="ECO:0000256" key="17">
    <source>
        <dbReference type="PIRSR" id="PIRSR001174-2"/>
    </source>
</evidence>
<proteinExistence type="evidence at transcript level"/>
<evidence type="ECO:0000313" key="23">
    <source>
        <dbReference type="EMBL" id="SHI24367.1"/>
    </source>
</evidence>
<feature type="coiled-coil region" evidence="20">
    <location>
        <begin position="226"/>
        <end position="253"/>
    </location>
</feature>
<dbReference type="PROSITE" id="PS51787">
    <property type="entry name" value="LON_N"/>
    <property type="match status" value="1"/>
</dbReference>
<name>A0A1M5ZJ94_9CLOT</name>
<evidence type="ECO:0000259" key="22">
    <source>
        <dbReference type="PROSITE" id="PS51787"/>
    </source>
</evidence>
<keyword evidence="4 14" id="KW-0547">Nucleotide-binding</keyword>
<evidence type="ECO:0000256" key="9">
    <source>
        <dbReference type="ARBA" id="ARBA00050665"/>
    </source>
</evidence>
<feature type="binding site" evidence="14 17">
    <location>
        <begin position="358"/>
        <end position="365"/>
    </location>
    <ligand>
        <name>ATP</name>
        <dbReference type="ChEBI" id="CHEBI:30616"/>
    </ligand>
</feature>
<evidence type="ECO:0000256" key="16">
    <source>
        <dbReference type="PIRSR" id="PIRSR001174-1"/>
    </source>
</evidence>
<dbReference type="Pfam" id="PF02190">
    <property type="entry name" value="LON_substr_bdg"/>
    <property type="match status" value="1"/>
</dbReference>
<feature type="active site" evidence="14 16">
    <location>
        <position position="724"/>
    </location>
</feature>
<evidence type="ECO:0000256" key="10">
    <source>
        <dbReference type="ARBA" id="ARBA00053875"/>
    </source>
</evidence>
<dbReference type="InterPro" id="IPR015947">
    <property type="entry name" value="PUA-like_sf"/>
</dbReference>
<dbReference type="GO" id="GO:0005737">
    <property type="term" value="C:cytoplasm"/>
    <property type="evidence" value="ECO:0007669"/>
    <property type="project" value="UniProtKB-SubCell"/>
</dbReference>
<dbReference type="Gene3D" id="1.20.5.5270">
    <property type="match status" value="1"/>
</dbReference>
<evidence type="ECO:0000256" key="12">
    <source>
        <dbReference type="ARBA" id="ARBA00071934"/>
    </source>
</evidence>
<evidence type="ECO:0000256" key="3">
    <source>
        <dbReference type="ARBA" id="ARBA00022670"/>
    </source>
</evidence>
<dbReference type="Proteomes" id="UP000184241">
    <property type="component" value="Unassembled WGS sequence"/>
</dbReference>
<dbReference type="InterPro" id="IPR003111">
    <property type="entry name" value="Lon_prtase_N"/>
</dbReference>
<evidence type="ECO:0000256" key="11">
    <source>
        <dbReference type="ARBA" id="ARBA00066743"/>
    </source>
</evidence>
<dbReference type="InterPro" id="IPR003959">
    <property type="entry name" value="ATPase_AAA_core"/>
</dbReference>
<dbReference type="InterPro" id="IPR008268">
    <property type="entry name" value="Peptidase_S16_AS"/>
</dbReference>
<evidence type="ECO:0000256" key="7">
    <source>
        <dbReference type="ARBA" id="ARBA00022840"/>
    </source>
</evidence>
<dbReference type="Gene3D" id="1.10.8.60">
    <property type="match status" value="1"/>
</dbReference>
<comment type="function">
    <text evidence="10 14">ATP-dependent serine protease that mediates the selective degradation of mutant and abnormal proteins as well as certain short-lived regulatory proteins. Required for cellular homeostasis and for survival from DNA damage and developmental changes induced by stress. Degrades polypeptides processively to yield small peptide fragments that are 5 to 10 amino acids long. Binds to DNA in a double-stranded, site-specific manner.</text>
</comment>
<dbReference type="PIRSF" id="PIRSF001174">
    <property type="entry name" value="Lon_proteas"/>
    <property type="match status" value="1"/>
</dbReference>
<dbReference type="GO" id="GO:0004176">
    <property type="term" value="F:ATP-dependent peptidase activity"/>
    <property type="evidence" value="ECO:0007669"/>
    <property type="project" value="UniProtKB-UniRule"/>
</dbReference>
<dbReference type="InterPro" id="IPR003593">
    <property type="entry name" value="AAA+_ATPase"/>
</dbReference>
<dbReference type="PROSITE" id="PS01046">
    <property type="entry name" value="LON_SER"/>
    <property type="match status" value="1"/>
</dbReference>
<evidence type="ECO:0000256" key="8">
    <source>
        <dbReference type="ARBA" id="ARBA00023016"/>
    </source>
</evidence>
<dbReference type="InterPro" id="IPR027065">
    <property type="entry name" value="Lon_Prtase"/>
</dbReference>
<feature type="domain" description="Lon proteolytic" evidence="21">
    <location>
        <begin position="595"/>
        <end position="775"/>
    </location>
</feature>
<comment type="induction">
    <text evidence="14">By heat shock.</text>
</comment>
<dbReference type="InterPro" id="IPR027543">
    <property type="entry name" value="Lon_bac"/>
</dbReference>
<dbReference type="RefSeq" id="WP_073020692.1">
    <property type="nucleotide sequence ID" value="NZ_FQXU01000009.1"/>
</dbReference>
<dbReference type="InterPro" id="IPR008269">
    <property type="entry name" value="Lon_proteolytic"/>
</dbReference>
<dbReference type="Gene3D" id="3.30.230.10">
    <property type="match status" value="1"/>
</dbReference>
<gene>
    <name evidence="14" type="primary">lon</name>
    <name evidence="23" type="ORF">SAMN02745941_03015</name>
</gene>
<evidence type="ECO:0000256" key="5">
    <source>
        <dbReference type="ARBA" id="ARBA00022801"/>
    </source>
</evidence>
<evidence type="ECO:0000256" key="1">
    <source>
        <dbReference type="ARBA" id="ARBA00004496"/>
    </source>
</evidence>
<dbReference type="PRINTS" id="PR00830">
    <property type="entry name" value="ENDOLAPTASE"/>
</dbReference>
<comment type="subcellular location">
    <subcellularLocation>
        <location evidence="1 14 15">Cytoplasm</location>
    </subcellularLocation>
</comment>
<comment type="catalytic activity">
    <reaction evidence="9 14 15 18">
        <text>Hydrolysis of proteins in presence of ATP.</text>
        <dbReference type="EC" id="3.4.21.53"/>
    </reaction>
</comment>